<comment type="caution">
    <text evidence="3">The sequence shown here is derived from an EMBL/GenBank/DDBJ whole genome shotgun (WGS) entry which is preliminary data.</text>
</comment>
<name>A0A1R0XYF4_9BACL</name>
<protein>
    <recommendedName>
        <fullName evidence="2">Copper amine oxidase-like N-terminal domain-containing protein</fullName>
    </recommendedName>
</protein>
<dbReference type="InterPro" id="IPR036582">
    <property type="entry name" value="Mao_N_sf"/>
</dbReference>
<accession>A0A1R0XYF4</accession>
<dbReference type="EMBL" id="MPTC01000011">
    <property type="protein sequence ID" value="OMD40128.1"/>
    <property type="molecule type" value="Genomic_DNA"/>
</dbReference>
<organism evidence="3 4">
    <name type="scientific">Paenibacillus odorifer</name>
    <dbReference type="NCBI Taxonomy" id="189426"/>
    <lineage>
        <taxon>Bacteria</taxon>
        <taxon>Bacillati</taxon>
        <taxon>Bacillota</taxon>
        <taxon>Bacilli</taxon>
        <taxon>Bacillales</taxon>
        <taxon>Paenibacillaceae</taxon>
        <taxon>Paenibacillus</taxon>
    </lineage>
</organism>
<feature type="domain" description="Copper amine oxidase-like N-terminal" evidence="2">
    <location>
        <begin position="35"/>
        <end position="139"/>
    </location>
</feature>
<dbReference type="Pfam" id="PF07833">
    <property type="entry name" value="Cu_amine_oxidN1"/>
    <property type="match status" value="1"/>
</dbReference>
<dbReference type="SUPFAM" id="SSF55383">
    <property type="entry name" value="Copper amine oxidase, domain N"/>
    <property type="match status" value="1"/>
</dbReference>
<feature type="signal peptide" evidence="1">
    <location>
        <begin position="1"/>
        <end position="22"/>
    </location>
</feature>
<evidence type="ECO:0000313" key="3">
    <source>
        <dbReference type="EMBL" id="OMD40128.1"/>
    </source>
</evidence>
<dbReference type="OrthoDB" id="2531752at2"/>
<evidence type="ECO:0000313" key="4">
    <source>
        <dbReference type="Proteomes" id="UP000187439"/>
    </source>
</evidence>
<feature type="chain" id="PRO_5038675853" description="Copper amine oxidase-like N-terminal domain-containing protein" evidence="1">
    <location>
        <begin position="23"/>
        <end position="407"/>
    </location>
</feature>
<dbReference type="RefSeq" id="WP_076119711.1">
    <property type="nucleotide sequence ID" value="NZ_MPTC01000011.1"/>
</dbReference>
<proteinExistence type="predicted"/>
<dbReference type="AlphaFoldDB" id="A0A1R0XYF4"/>
<sequence length="407" mass="46854">MVRKFAVLLLSFCLIMTTPLVIGTASADKSIQLFVNNVKVAGVHPILKSGVMYVPYRQFFSAMGYKVSFDPDTRKISGVIRGAKIEFWAGEAIIYYDGVTYYLDKEIPVLNGQVYLPLRLVSNLAKYSVSYDQSKLSVSLKPYGEGQEAAIQELLTKYYETFSPRLLTSDNLKLGYMNLEYDYEANQPISEIAVKDFKVTIDRIEYTSASEANLQVTYIKNTEELKREAVYLFDIRYERGQWKIANDSLIFNRMELPADIDKEAAVIMENHQTEQNAVLADLRTYYNAYNSENLDLTTQYTDPSIIKEWNAVVFSSVTWESMMKGHFANSESRYLLTDERVVYLGEKEAVVHGKLDWSDVTYNEGVDNDKYEALIYLKYVKGHWTYNTDTSLDQYFDERENSNLNKN</sequence>
<keyword evidence="1" id="KW-0732">Signal</keyword>
<gene>
    <name evidence="3" type="ORF">BSK52_14655</name>
</gene>
<reference evidence="3 4" key="1">
    <citation type="submission" date="2016-10" db="EMBL/GenBank/DDBJ databases">
        <title>Paenibacillus species isolates.</title>
        <authorList>
            <person name="Beno S.M."/>
        </authorList>
    </citation>
    <scope>NUCLEOTIDE SEQUENCE [LARGE SCALE GENOMIC DNA]</scope>
    <source>
        <strain evidence="3 4">FSL H7-0710</strain>
    </source>
</reference>
<dbReference type="Proteomes" id="UP000187439">
    <property type="component" value="Unassembled WGS sequence"/>
</dbReference>
<dbReference type="Gene3D" id="3.30.457.10">
    <property type="entry name" value="Copper amine oxidase-like, N-terminal domain"/>
    <property type="match status" value="1"/>
</dbReference>
<evidence type="ECO:0000259" key="2">
    <source>
        <dbReference type="Pfam" id="PF07833"/>
    </source>
</evidence>
<evidence type="ECO:0000256" key="1">
    <source>
        <dbReference type="SAM" id="SignalP"/>
    </source>
</evidence>
<dbReference type="InterPro" id="IPR012854">
    <property type="entry name" value="Cu_amine_oxidase-like_N"/>
</dbReference>